<keyword evidence="1" id="KW-0472">Membrane</keyword>
<protein>
    <submittedName>
        <fullName evidence="2">Uncharacterized protein</fullName>
    </submittedName>
</protein>
<sequence>MLEELSNYATIIMALAMVNIVWQLEKASRLFKDMRLILAENLGVKYNERE</sequence>
<proteinExistence type="predicted"/>
<accession>A0A382FVI8</accession>
<evidence type="ECO:0000313" key="2">
    <source>
        <dbReference type="EMBL" id="SVB67068.1"/>
    </source>
</evidence>
<dbReference type="EMBL" id="UINC01052118">
    <property type="protein sequence ID" value="SVB67068.1"/>
    <property type="molecule type" value="Genomic_DNA"/>
</dbReference>
<keyword evidence="1" id="KW-0812">Transmembrane</keyword>
<gene>
    <name evidence="2" type="ORF">METZ01_LOCUS219922</name>
</gene>
<dbReference type="AlphaFoldDB" id="A0A382FVI8"/>
<evidence type="ECO:0000256" key="1">
    <source>
        <dbReference type="SAM" id="Phobius"/>
    </source>
</evidence>
<keyword evidence="1" id="KW-1133">Transmembrane helix</keyword>
<name>A0A382FVI8_9ZZZZ</name>
<reference evidence="2" key="1">
    <citation type="submission" date="2018-05" db="EMBL/GenBank/DDBJ databases">
        <authorList>
            <person name="Lanie J.A."/>
            <person name="Ng W.-L."/>
            <person name="Kazmierczak K.M."/>
            <person name="Andrzejewski T.M."/>
            <person name="Davidsen T.M."/>
            <person name="Wayne K.J."/>
            <person name="Tettelin H."/>
            <person name="Glass J.I."/>
            <person name="Rusch D."/>
            <person name="Podicherti R."/>
            <person name="Tsui H.-C.T."/>
            <person name="Winkler M.E."/>
        </authorList>
    </citation>
    <scope>NUCLEOTIDE SEQUENCE</scope>
</reference>
<feature type="transmembrane region" description="Helical" evidence="1">
    <location>
        <begin position="6"/>
        <end position="24"/>
    </location>
</feature>
<organism evidence="2">
    <name type="scientific">marine metagenome</name>
    <dbReference type="NCBI Taxonomy" id="408172"/>
    <lineage>
        <taxon>unclassified sequences</taxon>
        <taxon>metagenomes</taxon>
        <taxon>ecological metagenomes</taxon>
    </lineage>
</organism>